<organism evidence="2">
    <name type="scientific">Lygus hesperus</name>
    <name type="common">Western plant bug</name>
    <dbReference type="NCBI Taxonomy" id="30085"/>
    <lineage>
        <taxon>Eukaryota</taxon>
        <taxon>Metazoa</taxon>
        <taxon>Ecdysozoa</taxon>
        <taxon>Arthropoda</taxon>
        <taxon>Hexapoda</taxon>
        <taxon>Insecta</taxon>
        <taxon>Pterygota</taxon>
        <taxon>Neoptera</taxon>
        <taxon>Paraneoptera</taxon>
        <taxon>Hemiptera</taxon>
        <taxon>Heteroptera</taxon>
        <taxon>Panheteroptera</taxon>
        <taxon>Cimicomorpha</taxon>
        <taxon>Miridae</taxon>
        <taxon>Mirini</taxon>
        <taxon>Lygus</taxon>
    </lineage>
</organism>
<reference evidence="3" key="3">
    <citation type="submission" date="2014-09" db="EMBL/GenBank/DDBJ databases">
        <authorList>
            <person name="Magalhaes I.L.F."/>
            <person name="Oliveira U."/>
            <person name="Santos F.R."/>
            <person name="Vidigal T.H.D.A."/>
            <person name="Brescovit A.D."/>
            <person name="Santos A.J."/>
        </authorList>
    </citation>
    <scope>NUCLEOTIDE SEQUENCE</scope>
</reference>
<feature type="non-terminal residue" evidence="2">
    <location>
        <position position="1"/>
    </location>
</feature>
<sequence length="183" mass="20943">GFEDKHFAIRIEIFKSRNFFLLTLIEGLESSNMTQEEKSPDDLERDRVFSKGAYCIGGGFMVGCGLSVLTSQTWPVLFSTGVGLGLACVNLESQWWNKGQKESVTFETPWLKVKEKSSEEKPEEEPGEEIGRKESARSMQIPRPHWRPAQEPVPPVQLDKDRKKAEESLRKKARKEEEESLRK</sequence>
<evidence type="ECO:0000313" key="3">
    <source>
        <dbReference type="EMBL" id="JAG61068.1"/>
    </source>
</evidence>
<feature type="region of interest" description="Disordered" evidence="1">
    <location>
        <begin position="113"/>
        <end position="183"/>
    </location>
</feature>
<protein>
    <submittedName>
        <fullName evidence="2">Mitochondrial inner membrane organizing system protein F54A3.5</fullName>
    </submittedName>
</protein>
<gene>
    <name evidence="2" type="primary">F54A3.5_1</name>
    <name evidence="2" type="ORF">CM83_101067</name>
</gene>
<reference evidence="2" key="2">
    <citation type="submission" date="2014-07" db="EMBL/GenBank/DDBJ databases">
        <authorList>
            <person name="Hull J."/>
        </authorList>
    </citation>
    <scope>NUCLEOTIDE SEQUENCE</scope>
</reference>
<accession>A0A0A9X3U2</accession>
<evidence type="ECO:0000313" key="2">
    <source>
        <dbReference type="EMBL" id="JAG14619.1"/>
    </source>
</evidence>
<evidence type="ECO:0000256" key="1">
    <source>
        <dbReference type="SAM" id="MobiDB-lite"/>
    </source>
</evidence>
<reference evidence="2" key="1">
    <citation type="journal article" date="2014" name="PLoS ONE">
        <title>Transcriptome-Based Identification of ABC Transporters in the Western Tarnished Plant Bug Lygus hesperus.</title>
        <authorList>
            <person name="Hull J.J."/>
            <person name="Chaney K."/>
            <person name="Geib S.M."/>
            <person name="Fabrick J.A."/>
            <person name="Brent C.S."/>
            <person name="Walsh D."/>
            <person name="Lavine L.C."/>
        </authorList>
    </citation>
    <scope>NUCLEOTIDE SEQUENCE</scope>
</reference>
<dbReference type="EMBL" id="GBRD01004753">
    <property type="protein sequence ID" value="JAG61068.1"/>
    <property type="molecule type" value="Transcribed_RNA"/>
</dbReference>
<feature type="compositionally biased region" description="Basic and acidic residues" evidence="1">
    <location>
        <begin position="158"/>
        <end position="183"/>
    </location>
</feature>
<name>A0A0A9X3U2_LYGHE</name>
<feature type="non-terminal residue" evidence="2">
    <location>
        <position position="183"/>
    </location>
</feature>
<dbReference type="AlphaFoldDB" id="A0A0A9X3U2"/>
<proteinExistence type="predicted"/>
<dbReference type="EMBL" id="GBHO01028985">
    <property type="protein sequence ID" value="JAG14619.1"/>
    <property type="molecule type" value="Transcribed_RNA"/>
</dbReference>